<keyword evidence="1" id="KW-0175">Coiled coil</keyword>
<accession>A0ABW5D6D2</accession>
<reference evidence="3" key="1">
    <citation type="journal article" date="2019" name="Int. J. Syst. Evol. Microbiol.">
        <title>The Global Catalogue of Microorganisms (GCM) 10K type strain sequencing project: providing services to taxonomists for standard genome sequencing and annotation.</title>
        <authorList>
            <consortium name="The Broad Institute Genomics Platform"/>
            <consortium name="The Broad Institute Genome Sequencing Center for Infectious Disease"/>
            <person name="Wu L."/>
            <person name="Ma J."/>
        </authorList>
    </citation>
    <scope>NUCLEOTIDE SEQUENCE [LARGE SCALE GENOMIC DNA]</scope>
    <source>
        <strain evidence="3">CGMCC 4.7106</strain>
    </source>
</reference>
<evidence type="ECO:0000313" key="2">
    <source>
        <dbReference type="EMBL" id="MFD2255524.1"/>
    </source>
</evidence>
<evidence type="ECO:0000313" key="3">
    <source>
        <dbReference type="Proteomes" id="UP001597375"/>
    </source>
</evidence>
<comment type="caution">
    <text evidence="2">The sequence shown here is derived from an EMBL/GenBank/DDBJ whole genome shotgun (WGS) entry which is preliminary data.</text>
</comment>
<organism evidence="2 3">
    <name type="scientific">Luteolibacter algae</name>
    <dbReference type="NCBI Taxonomy" id="454151"/>
    <lineage>
        <taxon>Bacteria</taxon>
        <taxon>Pseudomonadati</taxon>
        <taxon>Verrucomicrobiota</taxon>
        <taxon>Verrucomicrobiia</taxon>
        <taxon>Verrucomicrobiales</taxon>
        <taxon>Verrucomicrobiaceae</taxon>
        <taxon>Luteolibacter</taxon>
    </lineage>
</organism>
<keyword evidence="3" id="KW-1185">Reference proteome</keyword>
<sequence>MTPSRYFICRLALTFGYARKNQRMSEAANEMQLLKEAEAHLGAAVWPKLDQVEELSIEYWKLRKLTKEREKIATELEKCQEELTEAHAERASLLGSTAEPFQDLLDERREIIAALEDLARERDELVAKAREVKRAYDGLKLKQEVLRREAVIPDDLERTAAKLSALKTEFTGMKQQRQLLAEKITAKENLIDDIEARIDKRKAARRIDASLSSQKVGDANQRMSPYRAELGLLDTQMHQLYSEVGRFVSRHSQVHPGCRDAVKSHKGLVEVMAALRESIALNHKLAEIS</sequence>
<dbReference type="EMBL" id="JBHUIT010000002">
    <property type="protein sequence ID" value="MFD2255524.1"/>
    <property type="molecule type" value="Genomic_DNA"/>
</dbReference>
<name>A0ABW5D6D2_9BACT</name>
<evidence type="ECO:0000256" key="1">
    <source>
        <dbReference type="SAM" id="Coils"/>
    </source>
</evidence>
<proteinExistence type="predicted"/>
<dbReference type="Proteomes" id="UP001597375">
    <property type="component" value="Unassembled WGS sequence"/>
</dbReference>
<protein>
    <submittedName>
        <fullName evidence="2">Uncharacterized protein</fullName>
    </submittedName>
</protein>
<gene>
    <name evidence="2" type="ORF">ACFSSA_02450</name>
</gene>
<feature type="coiled-coil region" evidence="1">
    <location>
        <begin position="62"/>
        <end position="149"/>
    </location>
</feature>